<dbReference type="OMA" id="KATWMEC"/>
<keyword evidence="3 5" id="KW-1133">Transmembrane helix</keyword>
<dbReference type="InterPro" id="IPR005829">
    <property type="entry name" value="Sugar_transporter_CS"/>
</dbReference>
<dbReference type="FunFam" id="1.20.1250.20:FF:000249">
    <property type="entry name" value="facilitated trehalose transporter Tret1"/>
    <property type="match status" value="1"/>
</dbReference>
<dbReference type="AlphaFoldDB" id="E0VSU5"/>
<feature type="transmembrane region" description="Helical" evidence="5">
    <location>
        <begin position="284"/>
        <end position="306"/>
    </location>
</feature>
<dbReference type="InterPro" id="IPR050549">
    <property type="entry name" value="MFS_Trehalose_Transporter"/>
</dbReference>
<feature type="transmembrane region" description="Helical" evidence="5">
    <location>
        <begin position="70"/>
        <end position="92"/>
    </location>
</feature>
<comment type="subcellular location">
    <subcellularLocation>
        <location evidence="1">Membrane</location>
        <topology evidence="1">Multi-pass membrane protein</topology>
    </subcellularLocation>
</comment>
<dbReference type="eggNOG" id="KOG0254">
    <property type="taxonomic scope" value="Eukaryota"/>
</dbReference>
<dbReference type="EnsemblMetazoa" id="PHUM423440-RA">
    <property type="protein sequence ID" value="PHUM423440-PA"/>
    <property type="gene ID" value="PHUM423440"/>
</dbReference>
<feature type="transmembrane region" description="Helical" evidence="5">
    <location>
        <begin position="381"/>
        <end position="404"/>
    </location>
</feature>
<protein>
    <recommendedName>
        <fullName evidence="6">Major facilitator superfamily (MFS) profile domain-containing protein</fullName>
    </recommendedName>
</protein>
<keyword evidence="9" id="KW-1185">Reference proteome</keyword>
<dbReference type="Pfam" id="PF00083">
    <property type="entry name" value="Sugar_tr"/>
    <property type="match status" value="1"/>
</dbReference>
<feature type="transmembrane region" description="Helical" evidence="5">
    <location>
        <begin position="416"/>
        <end position="436"/>
    </location>
</feature>
<feature type="transmembrane region" description="Helical" evidence="5">
    <location>
        <begin position="321"/>
        <end position="342"/>
    </location>
</feature>
<dbReference type="CTD" id="8234569"/>
<dbReference type="Proteomes" id="UP000009046">
    <property type="component" value="Unassembled WGS sequence"/>
</dbReference>
<feature type="transmembrane region" description="Helical" evidence="5">
    <location>
        <begin position="349"/>
        <end position="369"/>
    </location>
</feature>
<dbReference type="GO" id="GO:0016020">
    <property type="term" value="C:membrane"/>
    <property type="evidence" value="ECO:0007669"/>
    <property type="project" value="UniProtKB-SubCell"/>
</dbReference>
<dbReference type="PROSITE" id="PS00216">
    <property type="entry name" value="SUGAR_TRANSPORT_1"/>
    <property type="match status" value="1"/>
</dbReference>
<evidence type="ECO:0000313" key="7">
    <source>
        <dbReference type="EMBL" id="EEB16451.1"/>
    </source>
</evidence>
<dbReference type="InterPro" id="IPR036259">
    <property type="entry name" value="MFS_trans_sf"/>
</dbReference>
<accession>E0VSU5</accession>
<evidence type="ECO:0000313" key="8">
    <source>
        <dbReference type="EnsemblMetazoa" id="PHUM423440-PA"/>
    </source>
</evidence>
<dbReference type="EMBL" id="DS235758">
    <property type="protein sequence ID" value="EEB16451.1"/>
    <property type="molecule type" value="Genomic_DNA"/>
</dbReference>
<dbReference type="Gene3D" id="1.20.1250.20">
    <property type="entry name" value="MFS general substrate transporter like domains"/>
    <property type="match status" value="1"/>
</dbReference>
<name>E0VSU5_PEDHC</name>
<evidence type="ECO:0000256" key="2">
    <source>
        <dbReference type="ARBA" id="ARBA00022692"/>
    </source>
</evidence>
<evidence type="ECO:0000256" key="5">
    <source>
        <dbReference type="SAM" id="Phobius"/>
    </source>
</evidence>
<sequence>MKYFDIIWLLNVKKKEKNFDTVKLAIGKGLVTVAAHSSSIFVGMTQGYSAVLLPQLSRPNSSLPVTEEEASWIASLGVISTPFGALLSGFLMDVLGRKSTIIVVSVPFLIGWLTIALATKVSLLYAGRTVSALASGMTAVNYLYVSEVSRKEHRSVLSAFGPALTSLGVLIVYTMGFFLSWEKTALISSAFSALTVMAMLMAPESPAWHVSKNEYNDAYKSLVWLRKDSKVAEVELKGLMSSKTETENVVDKSGEDNINRMKISLEKLKDFINFAKSPTVYKPFFILLFFFAFQIGSGIYVILFYATQIFQEFGTKYDEHLITVTIGLFRFVMAIVGALLMSKIGRRPLGMFSGTCMSLALIVLCGYEFMENSMSSTYQFLPLISILFHVGFSMTGFLQLPWILTSELFPLKYRGLLSGIVSAFAYFFIFISVKIYSDLMRILKLEGLLWGFFVMSSLGTLFIYFFLPETKDKSLKDISKSFQLKKLPSNGSFKKFIVNTMGIPKISVIGNQSEK</sequence>
<dbReference type="RefSeq" id="XP_002429189.1">
    <property type="nucleotide sequence ID" value="XM_002429144.1"/>
</dbReference>
<evidence type="ECO:0000256" key="3">
    <source>
        <dbReference type="ARBA" id="ARBA00022989"/>
    </source>
</evidence>
<keyword evidence="4 5" id="KW-0472">Membrane</keyword>
<dbReference type="SUPFAM" id="SSF103473">
    <property type="entry name" value="MFS general substrate transporter"/>
    <property type="match status" value="1"/>
</dbReference>
<dbReference type="GeneID" id="8234569"/>
<evidence type="ECO:0000313" key="9">
    <source>
        <dbReference type="Proteomes" id="UP000009046"/>
    </source>
</evidence>
<dbReference type="OrthoDB" id="6612291at2759"/>
<organism>
    <name type="scientific">Pediculus humanus subsp. corporis</name>
    <name type="common">Body louse</name>
    <dbReference type="NCBI Taxonomy" id="121224"/>
    <lineage>
        <taxon>Eukaryota</taxon>
        <taxon>Metazoa</taxon>
        <taxon>Ecdysozoa</taxon>
        <taxon>Arthropoda</taxon>
        <taxon>Hexapoda</taxon>
        <taxon>Insecta</taxon>
        <taxon>Pterygota</taxon>
        <taxon>Neoptera</taxon>
        <taxon>Paraneoptera</taxon>
        <taxon>Psocodea</taxon>
        <taxon>Troctomorpha</taxon>
        <taxon>Phthiraptera</taxon>
        <taxon>Anoplura</taxon>
        <taxon>Pediculidae</taxon>
        <taxon>Pediculus</taxon>
    </lineage>
</organism>
<proteinExistence type="predicted"/>
<feature type="transmembrane region" description="Helical" evidence="5">
    <location>
        <begin position="448"/>
        <end position="467"/>
    </location>
</feature>
<dbReference type="PANTHER" id="PTHR48021">
    <property type="match status" value="1"/>
</dbReference>
<feature type="transmembrane region" description="Helical" evidence="5">
    <location>
        <begin position="156"/>
        <end position="179"/>
    </location>
</feature>
<feature type="transmembrane region" description="Helical" evidence="5">
    <location>
        <begin position="125"/>
        <end position="144"/>
    </location>
</feature>
<feature type="transmembrane region" description="Helical" evidence="5">
    <location>
        <begin position="185"/>
        <end position="202"/>
    </location>
</feature>
<dbReference type="InParanoid" id="E0VSU5"/>
<dbReference type="HOGENOM" id="CLU_001265_30_5_1"/>
<dbReference type="PROSITE" id="PS50850">
    <property type="entry name" value="MFS"/>
    <property type="match status" value="1"/>
</dbReference>
<evidence type="ECO:0000256" key="4">
    <source>
        <dbReference type="ARBA" id="ARBA00023136"/>
    </source>
</evidence>
<feature type="transmembrane region" description="Helical" evidence="5">
    <location>
        <begin position="99"/>
        <end position="119"/>
    </location>
</feature>
<feature type="domain" description="Major facilitator superfamily (MFS) profile" evidence="6">
    <location>
        <begin position="31"/>
        <end position="471"/>
    </location>
</feature>
<reference evidence="7" key="2">
    <citation type="submission" date="2007-04" db="EMBL/GenBank/DDBJ databases">
        <title>The genome of the human body louse.</title>
        <authorList>
            <consortium name="The Human Body Louse Genome Consortium"/>
            <person name="Kirkness E."/>
            <person name="Walenz B."/>
            <person name="Hass B."/>
            <person name="Bruggner R."/>
            <person name="Strausberg R."/>
        </authorList>
    </citation>
    <scope>NUCLEOTIDE SEQUENCE</scope>
    <source>
        <strain evidence="7">USDA</strain>
    </source>
</reference>
<dbReference type="EMBL" id="AAZO01005180">
    <property type="status" value="NOT_ANNOTATED_CDS"/>
    <property type="molecule type" value="Genomic_DNA"/>
</dbReference>
<evidence type="ECO:0000256" key="1">
    <source>
        <dbReference type="ARBA" id="ARBA00004141"/>
    </source>
</evidence>
<reference evidence="7" key="1">
    <citation type="submission" date="2007-04" db="EMBL/GenBank/DDBJ databases">
        <title>Annotation of Pediculus humanus corporis strain USDA.</title>
        <authorList>
            <person name="Kirkness E."/>
            <person name="Hannick L."/>
            <person name="Hass B."/>
            <person name="Bruggner R."/>
            <person name="Lawson D."/>
            <person name="Bidwell S."/>
            <person name="Joardar V."/>
            <person name="Caler E."/>
            <person name="Walenz B."/>
            <person name="Inman J."/>
            <person name="Schobel S."/>
            <person name="Galinsky K."/>
            <person name="Amedeo P."/>
            <person name="Strausberg R."/>
        </authorList>
    </citation>
    <scope>NUCLEOTIDE SEQUENCE</scope>
    <source>
        <strain evidence="7">USDA</strain>
    </source>
</reference>
<dbReference type="InterPro" id="IPR020846">
    <property type="entry name" value="MFS_dom"/>
</dbReference>
<dbReference type="GO" id="GO:0022857">
    <property type="term" value="F:transmembrane transporter activity"/>
    <property type="evidence" value="ECO:0007669"/>
    <property type="project" value="InterPro"/>
</dbReference>
<keyword evidence="2 5" id="KW-0812">Transmembrane</keyword>
<dbReference type="KEGG" id="phu:Phum_PHUM423440"/>
<dbReference type="InterPro" id="IPR005828">
    <property type="entry name" value="MFS_sugar_transport-like"/>
</dbReference>
<dbReference type="VEuPathDB" id="VectorBase:PHUM423440"/>
<evidence type="ECO:0000259" key="6">
    <source>
        <dbReference type="PROSITE" id="PS50850"/>
    </source>
</evidence>
<gene>
    <name evidence="8" type="primary">8234569</name>
    <name evidence="7" type="ORF">Phum_PHUM423440</name>
</gene>
<dbReference type="PANTHER" id="PTHR48021:SF32">
    <property type="entry name" value="FACILITATED TREHALOSE TRANSPORTER TRET1-2 HOMOLOG-LIKE PROTEIN"/>
    <property type="match status" value="1"/>
</dbReference>
<reference evidence="8" key="3">
    <citation type="submission" date="2020-05" db="UniProtKB">
        <authorList>
            <consortium name="EnsemblMetazoa"/>
        </authorList>
    </citation>
    <scope>IDENTIFICATION</scope>
    <source>
        <strain evidence="8">USDA</strain>
    </source>
</reference>